<dbReference type="GO" id="GO:0009451">
    <property type="term" value="P:RNA modification"/>
    <property type="evidence" value="ECO:0007669"/>
    <property type="project" value="InterPro"/>
</dbReference>
<dbReference type="STRING" id="106549.A0A540NPM4"/>
<dbReference type="Proteomes" id="UP000315295">
    <property type="component" value="Unassembled WGS sequence"/>
</dbReference>
<dbReference type="AlphaFoldDB" id="A0A540NPM4"/>
<evidence type="ECO:0008006" key="3">
    <source>
        <dbReference type="Google" id="ProtNLM"/>
    </source>
</evidence>
<dbReference type="Gene3D" id="1.25.40.10">
    <property type="entry name" value="Tetratricopeptide repeat domain"/>
    <property type="match status" value="1"/>
</dbReference>
<dbReference type="InterPro" id="IPR046960">
    <property type="entry name" value="PPR_At4g14850-like_plant"/>
</dbReference>
<name>A0A540NPM4_MALBA</name>
<keyword evidence="2" id="KW-1185">Reference proteome</keyword>
<dbReference type="GO" id="GO:0003723">
    <property type="term" value="F:RNA binding"/>
    <property type="evidence" value="ECO:0007669"/>
    <property type="project" value="InterPro"/>
</dbReference>
<dbReference type="PANTHER" id="PTHR47926">
    <property type="entry name" value="PENTATRICOPEPTIDE REPEAT-CONTAINING PROTEIN"/>
    <property type="match status" value="1"/>
</dbReference>
<dbReference type="EMBL" id="VIEB01000014">
    <property type="protein sequence ID" value="TQE12982.1"/>
    <property type="molecule type" value="Genomic_DNA"/>
</dbReference>
<comment type="caution">
    <text evidence="1">The sequence shown here is derived from an EMBL/GenBank/DDBJ whole genome shotgun (WGS) entry which is preliminary data.</text>
</comment>
<dbReference type="PANTHER" id="PTHR47926:SF482">
    <property type="entry name" value="PENTATRICOPEPTIDE REPEAT-CONTAINING PROTEIN CHLOROPLASTIC"/>
    <property type="match status" value="1"/>
</dbReference>
<dbReference type="InterPro" id="IPR011990">
    <property type="entry name" value="TPR-like_helical_dom_sf"/>
</dbReference>
<sequence>MVDLLGRANRLDEAAKVIDNMRIEPGAKVWGALLGSCRIHCNVELAREQVEGYLSLSLGMLGTMYF</sequence>
<accession>A0A540NPM4</accession>
<protein>
    <recommendedName>
        <fullName evidence="3">Pentatricopeptide repeat-containing protein</fullName>
    </recommendedName>
</protein>
<proteinExistence type="predicted"/>
<organism evidence="1 2">
    <name type="scientific">Malus baccata</name>
    <name type="common">Siberian crab apple</name>
    <name type="synonym">Pyrus baccata</name>
    <dbReference type="NCBI Taxonomy" id="106549"/>
    <lineage>
        <taxon>Eukaryota</taxon>
        <taxon>Viridiplantae</taxon>
        <taxon>Streptophyta</taxon>
        <taxon>Embryophyta</taxon>
        <taxon>Tracheophyta</taxon>
        <taxon>Spermatophyta</taxon>
        <taxon>Magnoliopsida</taxon>
        <taxon>eudicotyledons</taxon>
        <taxon>Gunneridae</taxon>
        <taxon>Pentapetalae</taxon>
        <taxon>rosids</taxon>
        <taxon>fabids</taxon>
        <taxon>Rosales</taxon>
        <taxon>Rosaceae</taxon>
        <taxon>Amygdaloideae</taxon>
        <taxon>Maleae</taxon>
        <taxon>Malus</taxon>
    </lineage>
</organism>
<reference evidence="1 2" key="1">
    <citation type="journal article" date="2019" name="G3 (Bethesda)">
        <title>Sequencing of a Wild Apple (Malus baccata) Genome Unravels the Differences Between Cultivated and Wild Apple Species Regarding Disease Resistance and Cold Tolerance.</title>
        <authorList>
            <person name="Chen X."/>
        </authorList>
    </citation>
    <scope>NUCLEOTIDE SEQUENCE [LARGE SCALE GENOMIC DNA]</scope>
    <source>
        <strain evidence="2">cv. Shandingzi</strain>
        <tissue evidence="1">Leaves</tissue>
    </source>
</reference>
<gene>
    <name evidence="1" type="ORF">C1H46_001357</name>
</gene>
<evidence type="ECO:0000313" key="2">
    <source>
        <dbReference type="Proteomes" id="UP000315295"/>
    </source>
</evidence>
<evidence type="ECO:0000313" key="1">
    <source>
        <dbReference type="EMBL" id="TQE12982.1"/>
    </source>
</evidence>